<feature type="non-terminal residue" evidence="3">
    <location>
        <position position="1"/>
    </location>
</feature>
<name>A0A3B0VZ16_9ZZZZ</name>
<keyword evidence="1 3" id="KW-0378">Hydrolase</keyword>
<evidence type="ECO:0000259" key="2">
    <source>
        <dbReference type="SMART" id="SM00849"/>
    </source>
</evidence>
<organism evidence="3">
    <name type="scientific">hydrothermal vent metagenome</name>
    <dbReference type="NCBI Taxonomy" id="652676"/>
    <lineage>
        <taxon>unclassified sequences</taxon>
        <taxon>metagenomes</taxon>
        <taxon>ecological metagenomes</taxon>
    </lineage>
</organism>
<dbReference type="CDD" id="cd07719">
    <property type="entry name" value="arylsulfatase_AtsA-like_MBL-fold"/>
    <property type="match status" value="1"/>
</dbReference>
<dbReference type="PANTHER" id="PTHR46018">
    <property type="entry name" value="ZINC PHOSPHODIESTERASE ELAC PROTEIN 1"/>
    <property type="match status" value="1"/>
</dbReference>
<evidence type="ECO:0000256" key="1">
    <source>
        <dbReference type="ARBA" id="ARBA00022801"/>
    </source>
</evidence>
<accession>A0A3B0VZ16</accession>
<sequence>FTRDLKMKKSLIIGALLYPILSWSQSCDEQNIKLQVLGSGGPELSDGRVSSSHLIWVNGEAKILVDLGGGSAHQFEKTEGKLNDLDAILLTHLHVDHSADLPEFIKGFYFSERKKDLIVMGPAGNQRMPDTTDYIDQLFGSKGAYRYLNSYLNPEKNSYYKIKATNAPLDNRNINAKRLNDEVIIKSIAVNHGSIAAVAWRVEVGDCAITFSGDMTNKYTSLARLAQGSDLLVANNTIGESATDRAKNMHMPPSEIGKIATQARVKKLLLAHLMNSSLPHVDQTTELIKKTYQGPVLLAEDLMVIELD</sequence>
<dbReference type="Pfam" id="PF00753">
    <property type="entry name" value="Lactamase_B"/>
    <property type="match status" value="1"/>
</dbReference>
<dbReference type="Gene3D" id="3.60.15.10">
    <property type="entry name" value="Ribonuclease Z/Hydroxyacylglutathione hydrolase-like"/>
    <property type="match status" value="1"/>
</dbReference>
<dbReference type="AlphaFoldDB" id="A0A3B0VZ16"/>
<dbReference type="GO" id="GO:0042781">
    <property type="term" value="F:3'-tRNA processing endoribonuclease activity"/>
    <property type="evidence" value="ECO:0007669"/>
    <property type="project" value="TreeGrafter"/>
</dbReference>
<dbReference type="PANTHER" id="PTHR46018:SF2">
    <property type="entry name" value="ZINC PHOSPHODIESTERASE ELAC PROTEIN 1"/>
    <property type="match status" value="1"/>
</dbReference>
<gene>
    <name evidence="3" type="ORF">MNBD_GAMMA02-1351</name>
</gene>
<dbReference type="InterPro" id="IPR001279">
    <property type="entry name" value="Metallo-B-lactamas"/>
</dbReference>
<dbReference type="GO" id="GO:0004065">
    <property type="term" value="F:arylsulfatase activity"/>
    <property type="evidence" value="ECO:0007669"/>
    <property type="project" value="UniProtKB-EC"/>
</dbReference>
<protein>
    <submittedName>
        <fullName evidence="3">Arylsulfatase</fullName>
        <ecNumber evidence="3">3.1.6.1</ecNumber>
    </submittedName>
</protein>
<dbReference type="SUPFAM" id="SSF56281">
    <property type="entry name" value="Metallo-hydrolase/oxidoreductase"/>
    <property type="match status" value="1"/>
</dbReference>
<dbReference type="InterPro" id="IPR036866">
    <property type="entry name" value="RibonucZ/Hydroxyglut_hydro"/>
</dbReference>
<dbReference type="EC" id="3.1.6.1" evidence="3"/>
<feature type="domain" description="Metallo-beta-lactamase" evidence="2">
    <location>
        <begin position="49"/>
        <end position="255"/>
    </location>
</feature>
<proteinExistence type="predicted"/>
<reference evidence="3" key="1">
    <citation type="submission" date="2018-06" db="EMBL/GenBank/DDBJ databases">
        <authorList>
            <person name="Zhirakovskaya E."/>
        </authorList>
    </citation>
    <scope>NUCLEOTIDE SEQUENCE</scope>
</reference>
<dbReference type="EMBL" id="UOFA01000207">
    <property type="protein sequence ID" value="VAW45590.1"/>
    <property type="molecule type" value="Genomic_DNA"/>
</dbReference>
<dbReference type="InterPro" id="IPR044094">
    <property type="entry name" value="AtsA-like_MBL-fold"/>
</dbReference>
<dbReference type="SMART" id="SM00849">
    <property type="entry name" value="Lactamase_B"/>
    <property type="match status" value="1"/>
</dbReference>
<evidence type="ECO:0000313" key="3">
    <source>
        <dbReference type="EMBL" id="VAW45590.1"/>
    </source>
</evidence>